<accession>A0A1I6TM54</accession>
<dbReference type="EMBL" id="FOZX01000007">
    <property type="protein sequence ID" value="SFS90342.1"/>
    <property type="molecule type" value="Genomic_DNA"/>
</dbReference>
<evidence type="ECO:0000256" key="1">
    <source>
        <dbReference type="SAM" id="Phobius"/>
    </source>
</evidence>
<reference evidence="3" key="1">
    <citation type="submission" date="2016-10" db="EMBL/GenBank/DDBJ databases">
        <authorList>
            <person name="Varghese N."/>
            <person name="Submissions S."/>
        </authorList>
    </citation>
    <scope>NUCLEOTIDE SEQUENCE [LARGE SCALE GENOMIC DNA]</scope>
    <source>
        <strain evidence="3">DSM 44771</strain>
    </source>
</reference>
<name>A0A1I6TM54_9PSEU</name>
<protein>
    <submittedName>
        <fullName evidence="2">Uncharacterized protein</fullName>
    </submittedName>
</protein>
<evidence type="ECO:0000313" key="3">
    <source>
        <dbReference type="Proteomes" id="UP000198852"/>
    </source>
</evidence>
<gene>
    <name evidence="2" type="ORF">SAMN05660874_04089</name>
</gene>
<sequence>MYPRRVNALALQKGEAVNAKNLESAQGFAVLAGLTLGVIPLAGLTLGRGPMLWTLVLPDEIGTSHYVAPIAVLALTVITVFALESAKNRR</sequence>
<keyword evidence="1" id="KW-0472">Membrane</keyword>
<feature type="transmembrane region" description="Helical" evidence="1">
    <location>
        <begin position="28"/>
        <end position="46"/>
    </location>
</feature>
<keyword evidence="1" id="KW-1133">Transmembrane helix</keyword>
<feature type="transmembrane region" description="Helical" evidence="1">
    <location>
        <begin position="66"/>
        <end position="83"/>
    </location>
</feature>
<keyword evidence="1" id="KW-0812">Transmembrane</keyword>
<organism evidence="2 3">
    <name type="scientific">Saccharopolyspora flava</name>
    <dbReference type="NCBI Taxonomy" id="95161"/>
    <lineage>
        <taxon>Bacteria</taxon>
        <taxon>Bacillati</taxon>
        <taxon>Actinomycetota</taxon>
        <taxon>Actinomycetes</taxon>
        <taxon>Pseudonocardiales</taxon>
        <taxon>Pseudonocardiaceae</taxon>
        <taxon>Saccharopolyspora</taxon>
    </lineage>
</organism>
<keyword evidence="3" id="KW-1185">Reference proteome</keyword>
<evidence type="ECO:0000313" key="2">
    <source>
        <dbReference type="EMBL" id="SFS90342.1"/>
    </source>
</evidence>
<dbReference type="AlphaFoldDB" id="A0A1I6TM54"/>
<dbReference type="Proteomes" id="UP000198852">
    <property type="component" value="Unassembled WGS sequence"/>
</dbReference>
<proteinExistence type="predicted"/>